<organism evidence="11 12">
    <name type="scientific">Rubrobacter tropicus</name>
    <dbReference type="NCBI Taxonomy" id="2653851"/>
    <lineage>
        <taxon>Bacteria</taxon>
        <taxon>Bacillati</taxon>
        <taxon>Actinomycetota</taxon>
        <taxon>Rubrobacteria</taxon>
        <taxon>Rubrobacterales</taxon>
        <taxon>Rubrobacteraceae</taxon>
        <taxon>Rubrobacter</taxon>
    </lineage>
</organism>
<keyword evidence="6 9" id="KW-0812">Transmembrane</keyword>
<feature type="transmembrane region" description="Helical" evidence="9">
    <location>
        <begin position="159"/>
        <end position="179"/>
    </location>
</feature>
<keyword evidence="7 9" id="KW-1133">Transmembrane helix</keyword>
<feature type="transmembrane region" description="Helical" evidence="9">
    <location>
        <begin position="132"/>
        <end position="153"/>
    </location>
</feature>
<feature type="transmembrane region" description="Helical" evidence="9">
    <location>
        <begin position="278"/>
        <end position="299"/>
    </location>
</feature>
<evidence type="ECO:0000256" key="3">
    <source>
        <dbReference type="ARBA" id="ARBA00007069"/>
    </source>
</evidence>
<evidence type="ECO:0000256" key="4">
    <source>
        <dbReference type="ARBA" id="ARBA00022448"/>
    </source>
</evidence>
<dbReference type="GO" id="GO:0005315">
    <property type="term" value="F:phosphate transmembrane transporter activity"/>
    <property type="evidence" value="ECO:0007669"/>
    <property type="project" value="InterPro"/>
</dbReference>
<evidence type="ECO:0000313" key="12">
    <source>
        <dbReference type="Proteomes" id="UP000501452"/>
    </source>
</evidence>
<evidence type="ECO:0000256" key="5">
    <source>
        <dbReference type="ARBA" id="ARBA00022475"/>
    </source>
</evidence>
<evidence type="ECO:0000256" key="2">
    <source>
        <dbReference type="ARBA" id="ARBA00004651"/>
    </source>
</evidence>
<dbReference type="GO" id="GO:0005886">
    <property type="term" value="C:plasma membrane"/>
    <property type="evidence" value="ECO:0007669"/>
    <property type="project" value="UniProtKB-SubCell"/>
</dbReference>
<dbReference type="SUPFAM" id="SSF161098">
    <property type="entry name" value="MetI-like"/>
    <property type="match status" value="1"/>
</dbReference>
<evidence type="ECO:0000256" key="8">
    <source>
        <dbReference type="ARBA" id="ARBA00023136"/>
    </source>
</evidence>
<comment type="function">
    <text evidence="1">Part of the binding-protein-dependent transport system for phosphate; probably responsible for the translocation of the substrate across the membrane.</text>
</comment>
<gene>
    <name evidence="11" type="primary">pstA</name>
    <name evidence="11" type="ORF">GBA63_06330</name>
</gene>
<dbReference type="CDD" id="cd06261">
    <property type="entry name" value="TM_PBP2"/>
    <property type="match status" value="1"/>
</dbReference>
<evidence type="ECO:0000256" key="6">
    <source>
        <dbReference type="ARBA" id="ARBA00022692"/>
    </source>
</evidence>
<name>A0A6G8Q794_9ACTN</name>
<protein>
    <recommendedName>
        <fullName evidence="9">Phosphate transport system permease protein PstA</fullName>
    </recommendedName>
</protein>
<dbReference type="AlphaFoldDB" id="A0A6G8Q794"/>
<evidence type="ECO:0000256" key="7">
    <source>
        <dbReference type="ARBA" id="ARBA00022989"/>
    </source>
</evidence>
<dbReference type="GO" id="GO:0035435">
    <property type="term" value="P:phosphate ion transmembrane transport"/>
    <property type="evidence" value="ECO:0007669"/>
    <property type="project" value="InterPro"/>
</dbReference>
<dbReference type="EMBL" id="CP045119">
    <property type="protein sequence ID" value="QIN82309.1"/>
    <property type="molecule type" value="Genomic_DNA"/>
</dbReference>
<keyword evidence="4" id="KW-0813">Transport</keyword>
<keyword evidence="12" id="KW-1185">Reference proteome</keyword>
<dbReference type="KEGG" id="rub:GBA63_06330"/>
<reference evidence="11 12" key="1">
    <citation type="submission" date="2019-10" db="EMBL/GenBank/DDBJ databases">
        <title>Rubrobacter sp nov SCSIO 52090 isolated from a deep-sea sediment in the South China Sea.</title>
        <authorList>
            <person name="Chen R.W."/>
        </authorList>
    </citation>
    <scope>NUCLEOTIDE SEQUENCE [LARGE SCALE GENOMIC DNA]</scope>
    <source>
        <strain evidence="11 12">SCSIO 52909</strain>
    </source>
</reference>
<proteinExistence type="inferred from homology"/>
<feature type="transmembrane region" description="Helical" evidence="9">
    <location>
        <begin position="91"/>
        <end position="112"/>
    </location>
</feature>
<evidence type="ECO:0000313" key="11">
    <source>
        <dbReference type="EMBL" id="QIN82309.1"/>
    </source>
</evidence>
<dbReference type="Gene3D" id="1.10.3720.10">
    <property type="entry name" value="MetI-like"/>
    <property type="match status" value="1"/>
</dbReference>
<sequence length="307" mass="32337">MAQGSRRAEGSKEGTGGPHFKANMAARYGFDRVFTVVVTVAALLGIAVLAVLLVDVVRDGSGMLSPGFLTSFPSQIFPENGGIYPALVGSLWLLGLTFLISVPLGLGAAVYLEEYAEDTRINRMIEINISNLAGVPSVIYGLLGLGIFVQLLAPVTGGASVLSGALTLSLLILPVIIVATREALRAIPRAIREGGYALGATRWEVIRSHLLPMALPGALTGIILALSRAIGEAAPILVVGVALYQTYATAGPLDGYMALPTQIYDWISRPQQVFQDSAAAGIVVIMVVLLVANSAAIVLRNRYQRRS</sequence>
<evidence type="ECO:0000256" key="1">
    <source>
        <dbReference type="ARBA" id="ARBA00003510"/>
    </source>
</evidence>
<feature type="domain" description="ABC transmembrane type-1" evidence="10">
    <location>
        <begin position="87"/>
        <end position="295"/>
    </location>
</feature>
<evidence type="ECO:0000259" key="10">
    <source>
        <dbReference type="PROSITE" id="PS50928"/>
    </source>
</evidence>
<dbReference type="PROSITE" id="PS50928">
    <property type="entry name" value="ABC_TM1"/>
    <property type="match status" value="1"/>
</dbReference>
<feature type="transmembrane region" description="Helical" evidence="9">
    <location>
        <begin position="33"/>
        <end position="54"/>
    </location>
</feature>
<keyword evidence="8 9" id="KW-0472">Membrane</keyword>
<evidence type="ECO:0000256" key="9">
    <source>
        <dbReference type="RuleBase" id="RU363043"/>
    </source>
</evidence>
<comment type="caution">
    <text evidence="9">Lacks conserved residue(s) required for the propagation of feature annotation.</text>
</comment>
<dbReference type="InterPro" id="IPR005672">
    <property type="entry name" value="Phosphate_PstA"/>
</dbReference>
<dbReference type="Pfam" id="PF00528">
    <property type="entry name" value="BPD_transp_1"/>
    <property type="match status" value="1"/>
</dbReference>
<dbReference type="NCBIfam" id="TIGR00974">
    <property type="entry name" value="3a0107s02c"/>
    <property type="match status" value="1"/>
</dbReference>
<keyword evidence="5 9" id="KW-1003">Cell membrane</keyword>
<dbReference type="Proteomes" id="UP000501452">
    <property type="component" value="Chromosome"/>
</dbReference>
<accession>A0A6G8Q794</accession>
<dbReference type="InterPro" id="IPR000515">
    <property type="entry name" value="MetI-like"/>
</dbReference>
<comment type="subcellular location">
    <subcellularLocation>
        <location evidence="2 9">Cell membrane</location>
        <topology evidence="2 9">Multi-pass membrane protein</topology>
    </subcellularLocation>
</comment>
<comment type="similarity">
    <text evidence="3 9">Belongs to the binding-protein-dependent transport system permease family. CysTW subfamily.</text>
</comment>
<dbReference type="PANTHER" id="PTHR43470">
    <property type="entry name" value="PHOSPHATE TRANSPORT SYSTEM PERMEASE PROTEIN PSTA-RELATED"/>
    <property type="match status" value="1"/>
</dbReference>
<dbReference type="RefSeq" id="WP_166174522.1">
    <property type="nucleotide sequence ID" value="NZ_CP045119.1"/>
</dbReference>
<dbReference type="InterPro" id="IPR035906">
    <property type="entry name" value="MetI-like_sf"/>
</dbReference>